<protein>
    <submittedName>
        <fullName evidence="1">Uncharacterized protein</fullName>
    </submittedName>
</protein>
<reference evidence="1 2" key="1">
    <citation type="submission" date="2019-03" db="EMBL/GenBank/DDBJ databases">
        <title>Genomic Encyclopedia of Type Strains, Phase IV (KMG-V): Genome sequencing to study the core and pangenomes of soil and plant-associated prokaryotes.</title>
        <authorList>
            <person name="Whitman W."/>
        </authorList>
    </citation>
    <scope>NUCLEOTIDE SEQUENCE [LARGE SCALE GENOMIC DNA]</scope>
    <source>
        <strain evidence="1 2">IE4868</strain>
    </source>
</reference>
<dbReference type="AlphaFoldDB" id="A0A4R3RGH8"/>
<dbReference type="RefSeq" id="WP_132552882.1">
    <property type="nucleotide sequence ID" value="NZ_SMBK01000013.1"/>
</dbReference>
<comment type="caution">
    <text evidence="1">The sequence shown here is derived from an EMBL/GenBank/DDBJ whole genome shotgun (WGS) entry which is preliminary data.</text>
</comment>
<sequence length="94" mass="10371">MSTVTISEEEFYRLKEKAGEITNPDPAQCREKGHTWKFLGCTNAGCNRDCGCSVDVHQCIVCGDCDYGETDAADDVRKACEVEYGPWPEEETAG</sequence>
<organism evidence="1 2">
    <name type="scientific">Rhizobium azibense</name>
    <dbReference type="NCBI Taxonomy" id="1136135"/>
    <lineage>
        <taxon>Bacteria</taxon>
        <taxon>Pseudomonadati</taxon>
        <taxon>Pseudomonadota</taxon>
        <taxon>Alphaproteobacteria</taxon>
        <taxon>Hyphomicrobiales</taxon>
        <taxon>Rhizobiaceae</taxon>
        <taxon>Rhizobium/Agrobacterium group</taxon>
        <taxon>Rhizobium</taxon>
    </lineage>
</organism>
<proteinExistence type="predicted"/>
<gene>
    <name evidence="1" type="ORF">EV129_113105</name>
</gene>
<dbReference type="EMBL" id="SMBK01000013">
    <property type="protein sequence ID" value="TCU34121.1"/>
    <property type="molecule type" value="Genomic_DNA"/>
</dbReference>
<dbReference type="Proteomes" id="UP000295507">
    <property type="component" value="Unassembled WGS sequence"/>
</dbReference>
<accession>A0A4R3RGH8</accession>
<name>A0A4R3RGH8_9HYPH</name>
<evidence type="ECO:0000313" key="2">
    <source>
        <dbReference type="Proteomes" id="UP000295507"/>
    </source>
</evidence>
<evidence type="ECO:0000313" key="1">
    <source>
        <dbReference type="EMBL" id="TCU34121.1"/>
    </source>
</evidence>